<proteinExistence type="predicted"/>
<feature type="domain" description="Sacsin/Nov" evidence="1">
    <location>
        <begin position="52"/>
        <end position="151"/>
    </location>
</feature>
<dbReference type="PROSITE" id="PS50818">
    <property type="entry name" value="INTEIN_C_TER"/>
    <property type="match status" value="1"/>
</dbReference>
<dbReference type="Pfam" id="PF25794">
    <property type="entry name" value="SACS"/>
    <property type="match status" value="1"/>
</dbReference>
<dbReference type="InterPro" id="IPR030934">
    <property type="entry name" value="Intein_C"/>
</dbReference>
<dbReference type="OrthoDB" id="1262810at2759"/>
<organism evidence="2 3">
    <name type="scientific">Corchorus capsularis</name>
    <name type="common">Jute</name>
    <dbReference type="NCBI Taxonomy" id="210143"/>
    <lineage>
        <taxon>Eukaryota</taxon>
        <taxon>Viridiplantae</taxon>
        <taxon>Streptophyta</taxon>
        <taxon>Embryophyta</taxon>
        <taxon>Tracheophyta</taxon>
        <taxon>Spermatophyta</taxon>
        <taxon>Magnoliopsida</taxon>
        <taxon>eudicotyledons</taxon>
        <taxon>Gunneridae</taxon>
        <taxon>Pentapetalae</taxon>
        <taxon>rosids</taxon>
        <taxon>malvids</taxon>
        <taxon>Malvales</taxon>
        <taxon>Malvaceae</taxon>
        <taxon>Grewioideae</taxon>
        <taxon>Apeibeae</taxon>
        <taxon>Corchorus</taxon>
    </lineage>
</organism>
<keyword evidence="3" id="KW-1185">Reference proteome</keyword>
<dbReference type="NCBIfam" id="NF047352">
    <property type="entry name" value="P_loop_sacsin"/>
    <property type="match status" value="1"/>
</dbReference>
<evidence type="ECO:0000313" key="3">
    <source>
        <dbReference type="Proteomes" id="UP000188268"/>
    </source>
</evidence>
<protein>
    <recommendedName>
        <fullName evidence="1">Sacsin/Nov domain-containing protein</fullName>
    </recommendedName>
</protein>
<dbReference type="PANTHER" id="PTHR32387">
    <property type="entry name" value="WU:FJ29H11"/>
    <property type="match status" value="1"/>
</dbReference>
<reference evidence="2 3" key="1">
    <citation type="submission" date="2013-09" db="EMBL/GenBank/DDBJ databases">
        <title>Corchorus capsularis genome sequencing.</title>
        <authorList>
            <person name="Alam M."/>
            <person name="Haque M.S."/>
            <person name="Islam M.S."/>
            <person name="Emdad E.M."/>
            <person name="Islam M.M."/>
            <person name="Ahmed B."/>
            <person name="Halim A."/>
            <person name="Hossen Q.M.M."/>
            <person name="Hossain M.Z."/>
            <person name="Ahmed R."/>
            <person name="Khan M.M."/>
            <person name="Islam R."/>
            <person name="Rashid M.M."/>
            <person name="Khan S.A."/>
            <person name="Rahman M.S."/>
            <person name="Alam M."/>
        </authorList>
    </citation>
    <scope>NUCLEOTIDE SEQUENCE [LARGE SCALE GENOMIC DNA]</scope>
    <source>
        <strain evidence="3">cv. CVL-1</strain>
        <tissue evidence="2">Whole seedling</tissue>
    </source>
</reference>
<gene>
    <name evidence="2" type="ORF">CCACVL1_30167</name>
</gene>
<dbReference type="Gramene" id="OMO50899">
    <property type="protein sequence ID" value="OMO50899"/>
    <property type="gene ID" value="CCACVL1_30167"/>
</dbReference>
<accession>A0A1R3FYI7</accession>
<dbReference type="STRING" id="210143.A0A1R3FYI7"/>
<dbReference type="SUPFAM" id="SSF55874">
    <property type="entry name" value="ATPase domain of HSP90 chaperone/DNA topoisomerase II/histidine kinase"/>
    <property type="match status" value="1"/>
</dbReference>
<dbReference type="InterPro" id="IPR058210">
    <property type="entry name" value="SACS/Nov_dom"/>
</dbReference>
<dbReference type="Gene3D" id="3.30.565.10">
    <property type="entry name" value="Histidine kinase-like ATPase, C-terminal domain"/>
    <property type="match status" value="1"/>
</dbReference>
<sequence length="1708" mass="194991">MAGASIAATTAKLHIEEIRTKKFGIGNTEPNPSMEDLHHAVTDLSAELHTKDVDFLMELIQNAEDNEYPQGVQPTLEFLLTTRDITRTGAPSTLLVFNNEVGFSMKNVESICSVGKSTKKGKRKLGFIGEKGIGFKSVFLVSTHPRIFSDGYQIKFSEAPNQDCNIGYVVPEWVEEKDIVSDVCYLYGTNKRLPTTTIILPLKADKVEVVKTQLSKLHPELLLFLSKIKRLSVRAISDDPKEVKNVSAIFISGETNRIDLPSCRATLSVVHLSAKEKPGAIEETCQYFLWRQAFQVDPESKVSARNDVEDWIILLAFPFGERLKRGTPSIGIYAFLPTAMVTNFPFIIQADFILASSREAILLDNRWNVGILVCVPHAFWVAFFFCVKNGFPLSSRTQAFKFLPAQTSSITELNYVRESIKLMVQEAHIMPCEMFCGKQIYHKPGKTIRIKRKFRELLNDVQKEGLSLEGMFKLKKVPVHSSLELESYSKVLDFLDMASYRTSDKWYVQCIQTCNFILQASEDVYVKLLCFIADMNHTSLSSNLTNLSFMKYVTVEGEVELHTPSCSKKILYAIADNCHTWLTKWNKLFGCQSDMFFLPSSTQKAIIGHERSVFLRSWLSSYANCSCCSVYEYALKVFKVLTSIDDAKLAIAFAHFVYQSYSKGFIRESELRYLCKIMPIVDGSGSLRRQRLVTLVPASRSKWATLFGPKNPFWNQYYIDIGEVYAKRYQFIGEHTPENELLDFLIKHSGAKDLPELCPPDMVLPLGSLTSQQAFLLLDWIRFLSKSILLDITGKSVFEMMKPVHGDFFVLDQEFYTDRLLSYVDELKYLGVRFGFYYFQRLLANHFMSLAKRGLSKEYAYLLLKFITISREKKMLYEEWLKAIKESKWLQTSQGFSAPEESLFLQSETEVEVVLRITNLPVVDESFYGTKLSTFSSELTMLGVMLNIERVYDLIAKHLAFPAGGTFITGNCGLLILRFIRYMGSSASGFIDKVTEKPWLKTNSGFECPLKCVLHNKEWDSLFNIVDVPIIDEGFYGSEIRSFLAEMKAIGVAVDFDSAFKLIIVQFKLLSSSQSLTPANIVSLLSCIREMIQTRPLQLSEIHSSLLGEMWLKTRHGYRAPNESILFSSKWATVSLFSDLPFIDDSFYNMGIHEFKNELKLLGVVIDFTEGAIFVARRLKQPISSGLITRDSAISLLECIKCLMSGCSDQNAYFGFINNLKKSKWLKTIFGFTNPGQCILFDPAWDGILQRRDVPSLDERYYNTDLSVFKNQLRALGVKVDPADVCSLLPRILWSKTETPCITRMYNFLCKFYLNHESTGNSYSQVWIHSRNGAGGGEWISSHLCVLYDKFQLFGSRLYVLENYYSKELLPMFTSIFGVPKFPSTDEYMQLWNDWGSRSNSQVTAMECFSFFSFVLDNWNLCTLETLKKKLTKVPATTSTGEEIYLVSREDVFLPDDLQLKRLFDQAGVPLFTWLPRQSGLSSVSPWRLYEVYSSIGVRKISESVEYKVDRSLILDYQSKMFVDSRNGVFKNLLKIILAFQAGPMMKMPAKERHNAAKSLLELSVFETDNAIQVDYRLLLWHSNRTLEAQSNMMVFWDRISHRLIMDRSCFEDGKTNIEFVSCFAKEIAEGVLSQEQADAVYKLSKLLQIGFMYEFKEDAVNFLLIEENLELFVEDTEFLNTKFGKRTHARSELGPLTLIPCSKKQCQ</sequence>
<dbReference type="Proteomes" id="UP000188268">
    <property type="component" value="Unassembled WGS sequence"/>
</dbReference>
<dbReference type="PANTHER" id="PTHR32387:SF11">
    <property type="entry name" value="PROTEIN NO VEIN C-TERMINAL DOMAIN-CONTAINING PROTEIN"/>
    <property type="match status" value="1"/>
</dbReference>
<dbReference type="InterPro" id="IPR052957">
    <property type="entry name" value="Auxin_embryo_med"/>
</dbReference>
<dbReference type="EMBL" id="AWWV01016012">
    <property type="protein sequence ID" value="OMO50899.1"/>
    <property type="molecule type" value="Genomic_DNA"/>
</dbReference>
<dbReference type="InterPro" id="IPR036890">
    <property type="entry name" value="HATPase_C_sf"/>
</dbReference>
<dbReference type="OMA" id="FMYEFKE"/>
<name>A0A1R3FYI7_COCAP</name>
<comment type="caution">
    <text evidence="2">The sequence shown here is derived from an EMBL/GenBank/DDBJ whole genome shotgun (WGS) entry which is preliminary data.</text>
</comment>
<evidence type="ECO:0000259" key="1">
    <source>
        <dbReference type="Pfam" id="PF25794"/>
    </source>
</evidence>
<evidence type="ECO:0000313" key="2">
    <source>
        <dbReference type="EMBL" id="OMO50899.1"/>
    </source>
</evidence>